<evidence type="ECO:0000256" key="2">
    <source>
        <dbReference type="ARBA" id="ARBA00023134"/>
    </source>
</evidence>
<dbReference type="AlphaFoldDB" id="A0A553HUT3"/>
<gene>
    <name evidence="5" type="ORF">FHL15_007486</name>
</gene>
<dbReference type="FunFam" id="3.40.50.300:FF:001425">
    <property type="entry name" value="Dynamin GTPase, putative"/>
    <property type="match status" value="1"/>
</dbReference>
<dbReference type="GO" id="GO:0016020">
    <property type="term" value="C:membrane"/>
    <property type="evidence" value="ECO:0007669"/>
    <property type="project" value="TreeGrafter"/>
</dbReference>
<dbReference type="Gene3D" id="3.40.50.300">
    <property type="entry name" value="P-loop containing nucleotide triphosphate hydrolases"/>
    <property type="match status" value="1"/>
</dbReference>
<evidence type="ECO:0000259" key="3">
    <source>
        <dbReference type="PROSITE" id="PS51388"/>
    </source>
</evidence>
<dbReference type="OrthoDB" id="415706at2759"/>
<dbReference type="CDD" id="cd08771">
    <property type="entry name" value="DLP_1"/>
    <property type="match status" value="1"/>
</dbReference>
<dbReference type="PROSITE" id="PS51388">
    <property type="entry name" value="GED"/>
    <property type="match status" value="1"/>
</dbReference>
<comment type="caution">
    <text evidence="5">The sequence shown here is derived from an EMBL/GenBank/DDBJ whole genome shotgun (WGS) entry which is preliminary data.</text>
</comment>
<keyword evidence="2" id="KW-0342">GTP-binding</keyword>
<dbReference type="PROSITE" id="PS51718">
    <property type="entry name" value="G_DYNAMIN_2"/>
    <property type="match status" value="1"/>
</dbReference>
<keyword evidence="6" id="KW-1185">Reference proteome</keyword>
<dbReference type="Proteomes" id="UP000319160">
    <property type="component" value="Unassembled WGS sequence"/>
</dbReference>
<name>A0A553HUT3_9PEZI</name>
<dbReference type="GO" id="GO:0008017">
    <property type="term" value="F:microtubule binding"/>
    <property type="evidence" value="ECO:0007669"/>
    <property type="project" value="TreeGrafter"/>
</dbReference>
<dbReference type="SMART" id="SM00053">
    <property type="entry name" value="DYNc"/>
    <property type="match status" value="1"/>
</dbReference>
<evidence type="ECO:0000313" key="5">
    <source>
        <dbReference type="EMBL" id="TRX91704.1"/>
    </source>
</evidence>
<evidence type="ECO:0008006" key="7">
    <source>
        <dbReference type="Google" id="ProtNLM"/>
    </source>
</evidence>
<dbReference type="GO" id="GO:0048312">
    <property type="term" value="P:intracellular distribution of mitochondria"/>
    <property type="evidence" value="ECO:0007669"/>
    <property type="project" value="TreeGrafter"/>
</dbReference>
<sequence length="690" mass="77853">MAVSLTMAELQTDEQRRILDTIIALRKCGLDKILSLPQIVVCGDQSSGKSSVLEALTDIPFPRSDNLCTRFATEISLRREAINKLTIRVIPDDARPVKEQEKIKKFSQSITEFEHLHEVMENAMTVMGISNSKGASDKTFSKDVLSIEIEGPNQPQVTLVDIPGLISTSVRGISEADIEMVAAITDRYISQRRTICLAIIQASNDVANQSILQKARNFDPKGERTLGVITKVDDVPVGSGREANFFELAKNEVVFLQLGWHVVKNRTFQERDFTIKERNTAEVKFFERSIFGNLPKGNIGIDTLRSRLSCLLLEHIKKQLPLLSAELEDALRSAEVELGLLGNSRSTPSECRGYLTQLIMECHNICKASIQGHYENQYFRLDSKEASSSKAGSPTTRLRAIVQRTNTQFAEKLRTRGHKYTIKMGKHDEVPSPKGLTEDLPTVLSKADAKIWAQTMLIQSRGTELVGNLNPQLIAELFWEQSSPWEKLATDHVKKVWELCVKFLDGLVTKKIPKYLKTRFWSRFVGGALKERRKAASDELRKILDDNKSAPINYNHYYTDTLQKRRDARSKPQPQYTFGAAEFQPSLATPLQITTNMESFSCEEALDCLMSIYKVQQKVFLANVTTQVVERHIMRGLDDIFSPLEVAKLSDETIKAFVAEPDSITRQRDVLTDKVRKLEEGREIFRGAIS</sequence>
<dbReference type="InterPro" id="IPR000375">
    <property type="entry name" value="Dynamin_stalk"/>
</dbReference>
<reference evidence="6" key="1">
    <citation type="submission" date="2019-06" db="EMBL/GenBank/DDBJ databases">
        <title>Draft genome sequence of the griseofulvin-producing fungus Xylaria cubensis strain G536.</title>
        <authorList>
            <person name="Mead M.E."/>
            <person name="Raja H.A."/>
            <person name="Steenwyk J.L."/>
            <person name="Knowles S.L."/>
            <person name="Oberlies N.H."/>
            <person name="Rokas A."/>
        </authorList>
    </citation>
    <scope>NUCLEOTIDE SEQUENCE [LARGE SCALE GENOMIC DNA]</scope>
    <source>
        <strain evidence="6">G536</strain>
    </source>
</reference>
<dbReference type="SUPFAM" id="SSF52540">
    <property type="entry name" value="P-loop containing nucleoside triphosphate hydrolases"/>
    <property type="match status" value="1"/>
</dbReference>
<feature type="domain" description="GED" evidence="3">
    <location>
        <begin position="602"/>
        <end position="690"/>
    </location>
</feature>
<dbReference type="Pfam" id="PF00350">
    <property type="entry name" value="Dynamin_N"/>
    <property type="match status" value="1"/>
</dbReference>
<keyword evidence="1" id="KW-0547">Nucleotide-binding</keyword>
<proteinExistence type="predicted"/>
<dbReference type="InterPro" id="IPR022812">
    <property type="entry name" value="Dynamin"/>
</dbReference>
<dbReference type="PANTHER" id="PTHR11566">
    <property type="entry name" value="DYNAMIN"/>
    <property type="match status" value="1"/>
</dbReference>
<dbReference type="STRING" id="2512241.A0A553HUT3"/>
<feature type="domain" description="Dynamin-type G" evidence="4">
    <location>
        <begin position="33"/>
        <end position="321"/>
    </location>
</feature>
<dbReference type="InterPro" id="IPR045063">
    <property type="entry name" value="Dynamin_N"/>
</dbReference>
<evidence type="ECO:0000256" key="1">
    <source>
        <dbReference type="ARBA" id="ARBA00022741"/>
    </source>
</evidence>
<dbReference type="GO" id="GO:0016559">
    <property type="term" value="P:peroxisome fission"/>
    <property type="evidence" value="ECO:0007669"/>
    <property type="project" value="TreeGrafter"/>
</dbReference>
<dbReference type="PRINTS" id="PR00195">
    <property type="entry name" value="DYNAMIN"/>
</dbReference>
<dbReference type="PANTHER" id="PTHR11566:SF66">
    <property type="entry name" value="INTERFERON-INDUCED GTP-BINDING PROTEIN MX"/>
    <property type="match status" value="1"/>
</dbReference>
<evidence type="ECO:0000313" key="6">
    <source>
        <dbReference type="Proteomes" id="UP000319160"/>
    </source>
</evidence>
<accession>A0A553HUT3</accession>
<dbReference type="InterPro" id="IPR020850">
    <property type="entry name" value="GED_dom"/>
</dbReference>
<dbReference type="InterPro" id="IPR030381">
    <property type="entry name" value="G_DYNAMIN_dom"/>
</dbReference>
<dbReference type="EMBL" id="VFLP01000043">
    <property type="protein sequence ID" value="TRX91704.1"/>
    <property type="molecule type" value="Genomic_DNA"/>
</dbReference>
<dbReference type="GO" id="GO:0005739">
    <property type="term" value="C:mitochondrion"/>
    <property type="evidence" value="ECO:0007669"/>
    <property type="project" value="TreeGrafter"/>
</dbReference>
<dbReference type="Pfam" id="PF01031">
    <property type="entry name" value="Dynamin_M"/>
    <property type="match status" value="1"/>
</dbReference>
<dbReference type="GO" id="GO:0003924">
    <property type="term" value="F:GTPase activity"/>
    <property type="evidence" value="ECO:0007669"/>
    <property type="project" value="InterPro"/>
</dbReference>
<dbReference type="GO" id="GO:0006897">
    <property type="term" value="P:endocytosis"/>
    <property type="evidence" value="ECO:0007669"/>
    <property type="project" value="TreeGrafter"/>
</dbReference>
<dbReference type="GO" id="GO:0000266">
    <property type="term" value="P:mitochondrial fission"/>
    <property type="evidence" value="ECO:0007669"/>
    <property type="project" value="TreeGrafter"/>
</dbReference>
<dbReference type="GO" id="GO:0005874">
    <property type="term" value="C:microtubule"/>
    <property type="evidence" value="ECO:0007669"/>
    <property type="project" value="TreeGrafter"/>
</dbReference>
<dbReference type="InterPro" id="IPR001401">
    <property type="entry name" value="Dynamin_GTPase"/>
</dbReference>
<organism evidence="5 6">
    <name type="scientific">Xylaria flabelliformis</name>
    <dbReference type="NCBI Taxonomy" id="2512241"/>
    <lineage>
        <taxon>Eukaryota</taxon>
        <taxon>Fungi</taxon>
        <taxon>Dikarya</taxon>
        <taxon>Ascomycota</taxon>
        <taxon>Pezizomycotina</taxon>
        <taxon>Sordariomycetes</taxon>
        <taxon>Xylariomycetidae</taxon>
        <taxon>Xylariales</taxon>
        <taxon>Xylariaceae</taxon>
        <taxon>Xylaria</taxon>
    </lineage>
</organism>
<protein>
    <recommendedName>
        <fullName evidence="7">GED domain-containing protein</fullName>
    </recommendedName>
</protein>
<dbReference type="InterPro" id="IPR027417">
    <property type="entry name" value="P-loop_NTPase"/>
</dbReference>
<evidence type="ECO:0000259" key="4">
    <source>
        <dbReference type="PROSITE" id="PS51718"/>
    </source>
</evidence>
<dbReference type="GO" id="GO:0005525">
    <property type="term" value="F:GTP binding"/>
    <property type="evidence" value="ECO:0007669"/>
    <property type="project" value="InterPro"/>
</dbReference>